<gene>
    <name evidence="2" type="ORF">C3F09_05495</name>
</gene>
<organism evidence="2 3">
    <name type="scientific">candidate division GN15 bacterium</name>
    <dbReference type="NCBI Taxonomy" id="2072418"/>
    <lineage>
        <taxon>Bacteria</taxon>
        <taxon>candidate division GN15</taxon>
    </lineage>
</organism>
<evidence type="ECO:0000313" key="2">
    <source>
        <dbReference type="EMBL" id="PWB73134.1"/>
    </source>
</evidence>
<protein>
    <submittedName>
        <fullName evidence="2">Alkyl hydroperoxide reductase</fullName>
    </submittedName>
</protein>
<feature type="domain" description="Peroxiredoxin C-terminal" evidence="1">
    <location>
        <begin position="1"/>
        <end position="23"/>
    </location>
</feature>
<feature type="non-terminal residue" evidence="2">
    <location>
        <position position="1"/>
    </location>
</feature>
<evidence type="ECO:0000259" key="1">
    <source>
        <dbReference type="Pfam" id="PF10417"/>
    </source>
</evidence>
<sequence>CPAGWQKGQKGMKATADGVATYLAANSSEL</sequence>
<reference evidence="2 3" key="1">
    <citation type="journal article" date="2018" name="ISME J.">
        <title>A methanotrophic archaeon couples anaerobic oxidation of methane to Fe(III) reduction.</title>
        <authorList>
            <person name="Cai C."/>
            <person name="Leu A.O."/>
            <person name="Xie G.J."/>
            <person name="Guo J."/>
            <person name="Feng Y."/>
            <person name="Zhao J.X."/>
            <person name="Tyson G.W."/>
            <person name="Yuan Z."/>
            <person name="Hu S."/>
        </authorList>
    </citation>
    <scope>NUCLEOTIDE SEQUENCE [LARGE SCALE GENOMIC DNA]</scope>
    <source>
        <strain evidence="2">FeB_12</strain>
    </source>
</reference>
<dbReference type="InterPro" id="IPR019479">
    <property type="entry name" value="Peroxiredoxin_C"/>
</dbReference>
<accession>A0A855X1P7</accession>
<dbReference type="AlphaFoldDB" id="A0A855X1P7"/>
<dbReference type="EMBL" id="PQAP01000063">
    <property type="protein sequence ID" value="PWB73134.1"/>
    <property type="molecule type" value="Genomic_DNA"/>
</dbReference>
<dbReference type="Proteomes" id="UP000250918">
    <property type="component" value="Unassembled WGS sequence"/>
</dbReference>
<evidence type="ECO:0000313" key="3">
    <source>
        <dbReference type="Proteomes" id="UP000250918"/>
    </source>
</evidence>
<proteinExistence type="predicted"/>
<dbReference type="Pfam" id="PF10417">
    <property type="entry name" value="1-cysPrx_C"/>
    <property type="match status" value="1"/>
</dbReference>
<name>A0A855X1P7_9BACT</name>
<dbReference type="GO" id="GO:0051920">
    <property type="term" value="F:peroxiredoxin activity"/>
    <property type="evidence" value="ECO:0007669"/>
    <property type="project" value="InterPro"/>
</dbReference>
<comment type="caution">
    <text evidence="2">The sequence shown here is derived from an EMBL/GenBank/DDBJ whole genome shotgun (WGS) entry which is preliminary data.</text>
</comment>